<feature type="transmembrane region" description="Helical" evidence="8">
    <location>
        <begin position="878"/>
        <end position="902"/>
    </location>
</feature>
<feature type="domain" description="Polycystin" evidence="10">
    <location>
        <begin position="475"/>
        <end position="680"/>
    </location>
</feature>
<feature type="compositionally biased region" description="Acidic residues" evidence="7">
    <location>
        <begin position="149"/>
        <end position="159"/>
    </location>
</feature>
<evidence type="ECO:0000313" key="11">
    <source>
        <dbReference type="Proteomes" id="UP000694888"/>
    </source>
</evidence>
<feature type="transmembrane region" description="Helical" evidence="8">
    <location>
        <begin position="691"/>
        <end position="713"/>
    </location>
</feature>
<feature type="compositionally biased region" description="Basic and acidic residues" evidence="7">
    <location>
        <begin position="230"/>
        <end position="261"/>
    </location>
</feature>
<evidence type="ECO:0000256" key="4">
    <source>
        <dbReference type="ARBA" id="ARBA00022989"/>
    </source>
</evidence>
<evidence type="ECO:0000256" key="3">
    <source>
        <dbReference type="ARBA" id="ARBA00022692"/>
    </source>
</evidence>
<feature type="region of interest" description="Disordered" evidence="7">
    <location>
        <begin position="133"/>
        <end position="263"/>
    </location>
</feature>
<dbReference type="InterPro" id="IPR046791">
    <property type="entry name" value="Polycystin_dom"/>
</dbReference>
<feature type="compositionally biased region" description="Basic and acidic residues" evidence="7">
    <location>
        <begin position="197"/>
        <end position="222"/>
    </location>
</feature>
<dbReference type="RefSeq" id="XP_035826900.1">
    <property type="nucleotide sequence ID" value="XM_035971007.1"/>
</dbReference>
<feature type="compositionally biased region" description="Basic and acidic residues" evidence="7">
    <location>
        <begin position="160"/>
        <end position="183"/>
    </location>
</feature>
<feature type="transmembrane region" description="Helical" evidence="8">
    <location>
        <begin position="345"/>
        <end position="368"/>
    </location>
</feature>
<dbReference type="Pfam" id="PF08016">
    <property type="entry name" value="PKD_channel"/>
    <property type="match status" value="1"/>
</dbReference>
<feature type="transmembrane region" description="Helical" evidence="8">
    <location>
        <begin position="104"/>
        <end position="125"/>
    </location>
</feature>
<keyword evidence="11" id="KW-1185">Reference proteome</keyword>
<feature type="compositionally biased region" description="Acidic residues" evidence="7">
    <location>
        <begin position="184"/>
        <end position="194"/>
    </location>
</feature>
<feature type="transmembrane region" description="Helical" evidence="8">
    <location>
        <begin position="771"/>
        <end position="794"/>
    </location>
</feature>
<evidence type="ECO:0000256" key="7">
    <source>
        <dbReference type="SAM" id="MobiDB-lite"/>
    </source>
</evidence>
<dbReference type="InterPro" id="IPR013122">
    <property type="entry name" value="PKD1_2_channel"/>
</dbReference>
<keyword evidence="6" id="KW-0325">Glycoprotein</keyword>
<sequence length="981" mass="112010">MTAEEDSLDKLIESSSVKDLETLKSLFFSNAKQHITDEHLWVSVFVRPDRNRFSRVERVGCCITFLLLAMITCAMFYQGTQGLDREQPHKDLEIGPLKLSFQQLYRSLASAVITAIPMIFIVLLFRKSHWTKKGKTSCCGRGKKYNDNEGGDGDDDEEDLVRLEEAMTERSEAEGSETAKEGDGQNDEVNDETGDGTTERMSGDVGRDTVSDDKVYSKKDTGGLDNPAFVRDESFDRISERKSPTTELEGKPYNDKEEKPDPPGCCAKMPWMRKLERQLAELEKILLTKPDALQFSDSWPYAFRYVAWAIIVLTIFTCSFFVVLYSMQWGKDISEEWLSTFFLSFLQSLVVVDPVKVVMLSMLLAIFIRKANVQSVDELSLRVVSDVNREYGIKEKTDPPRSYVSYTSTMTEEELREATLKRKVHVMVRTVLRELAMHLVLLLLVCSLCYTNRGTNDYHMHRMIYNDLVEPKYTGFKYVNSTSDYFHWLENVVTPWLFPDQNYKGESIISEDRQFTAVWDLYRLGAPRLRQSRMPKTKCDSTRIPYGPCVDEYSIEDEDTTEYCLGWTSTPCPQVDQLRITAGSWYFQSALDIWGVPIAGEYSIYGGGGYIANLDINSMIARATLQQLKKYLWVDRQTRAVFLEFTLYAPNINHFAYVIFLAEFPETGGFVRFANVYPFQVYNPPGFLGTYIQICEILGILFTVIGFFYVVLVFSKEKLSALKDFWFMVDALGVLVAVLAVSMYSTRLTFTKTAIAKMKEDPTKFVNFHQVVIWDTAFVVCLAFLVSIVCFRLLKLAGYSKKTMRVYVVLKMAAHDMPSFFFFMFLSLVSFALPAVLLFGKTSHQYKSFVNSMATMFTGILGNSGFKETNLPETEKYITIIYFCLFVSVEFILMSNLLLAILLDLLTVNAQRDSPAVLSDHAKIFSVLWAAILKALGVKREPTSLLQSGKRSEARREERRAEPDYDAWIMRLGYSIARGAV</sequence>
<feature type="transmembrane region" description="Helical" evidence="8">
    <location>
        <begin position="305"/>
        <end position="325"/>
    </location>
</feature>
<gene>
    <name evidence="12" type="primary">LOC101857963</name>
</gene>
<accession>A0ABM1VWV8</accession>
<dbReference type="PANTHER" id="PTHR10877:SF150">
    <property type="entry name" value="REJ DOMAIN-CONTAINING PROTEIN"/>
    <property type="match status" value="1"/>
</dbReference>
<comment type="similarity">
    <text evidence="2">Belongs to the polycystin family.</text>
</comment>
<keyword evidence="3 8" id="KW-0812">Transmembrane</keyword>
<dbReference type="InterPro" id="IPR003915">
    <property type="entry name" value="PKD_2"/>
</dbReference>
<evidence type="ECO:0000256" key="5">
    <source>
        <dbReference type="ARBA" id="ARBA00023136"/>
    </source>
</evidence>
<organism evidence="11 12">
    <name type="scientific">Aplysia californica</name>
    <name type="common">California sea hare</name>
    <dbReference type="NCBI Taxonomy" id="6500"/>
    <lineage>
        <taxon>Eukaryota</taxon>
        <taxon>Metazoa</taxon>
        <taxon>Spiralia</taxon>
        <taxon>Lophotrochozoa</taxon>
        <taxon>Mollusca</taxon>
        <taxon>Gastropoda</taxon>
        <taxon>Heterobranchia</taxon>
        <taxon>Euthyneura</taxon>
        <taxon>Tectipleura</taxon>
        <taxon>Aplysiida</taxon>
        <taxon>Aplysioidea</taxon>
        <taxon>Aplysiidae</taxon>
        <taxon>Aplysia</taxon>
    </lineage>
</organism>
<dbReference type="Proteomes" id="UP000694888">
    <property type="component" value="Unplaced"/>
</dbReference>
<name>A0ABM1VWV8_APLCA</name>
<evidence type="ECO:0000313" key="12">
    <source>
        <dbReference type="RefSeq" id="XP_035826900.1"/>
    </source>
</evidence>
<dbReference type="GeneID" id="101857963"/>
<evidence type="ECO:0000256" key="1">
    <source>
        <dbReference type="ARBA" id="ARBA00004141"/>
    </source>
</evidence>
<feature type="transmembrane region" description="Helical" evidence="8">
    <location>
        <begin position="725"/>
        <end position="744"/>
    </location>
</feature>
<evidence type="ECO:0000259" key="10">
    <source>
        <dbReference type="Pfam" id="PF20519"/>
    </source>
</evidence>
<feature type="transmembrane region" description="Helical" evidence="8">
    <location>
        <begin position="846"/>
        <end position="866"/>
    </location>
</feature>
<dbReference type="InterPro" id="IPR051223">
    <property type="entry name" value="Polycystin"/>
</dbReference>
<feature type="domain" description="Polycystin cation channel PKD1/PKD2" evidence="9">
    <location>
        <begin position="695"/>
        <end position="904"/>
    </location>
</feature>
<keyword evidence="4 8" id="KW-1133">Transmembrane helix</keyword>
<comment type="subcellular location">
    <subcellularLocation>
        <location evidence="1">Membrane</location>
        <topology evidence="1">Multi-pass membrane protein</topology>
    </subcellularLocation>
</comment>
<dbReference type="PANTHER" id="PTHR10877">
    <property type="entry name" value="POLYCYSTIN FAMILY MEMBER"/>
    <property type="match status" value="1"/>
</dbReference>
<feature type="transmembrane region" description="Helical" evidence="8">
    <location>
        <begin position="820"/>
        <end position="840"/>
    </location>
</feature>
<protein>
    <submittedName>
        <fullName evidence="12">Polycystic kidney disease 2-like 2 protein</fullName>
    </submittedName>
</protein>
<evidence type="ECO:0000256" key="2">
    <source>
        <dbReference type="ARBA" id="ARBA00007200"/>
    </source>
</evidence>
<evidence type="ECO:0000259" key="9">
    <source>
        <dbReference type="Pfam" id="PF08016"/>
    </source>
</evidence>
<evidence type="ECO:0000256" key="8">
    <source>
        <dbReference type="SAM" id="Phobius"/>
    </source>
</evidence>
<feature type="transmembrane region" description="Helical" evidence="8">
    <location>
        <begin position="59"/>
        <end position="77"/>
    </location>
</feature>
<dbReference type="Pfam" id="PF20519">
    <property type="entry name" value="Polycystin_dom"/>
    <property type="match status" value="1"/>
</dbReference>
<dbReference type="Gene3D" id="1.10.287.70">
    <property type="match status" value="1"/>
</dbReference>
<evidence type="ECO:0000256" key="6">
    <source>
        <dbReference type="ARBA" id="ARBA00023180"/>
    </source>
</evidence>
<reference evidence="12" key="1">
    <citation type="submission" date="2025-08" db="UniProtKB">
        <authorList>
            <consortium name="RefSeq"/>
        </authorList>
    </citation>
    <scope>IDENTIFICATION</scope>
</reference>
<dbReference type="PRINTS" id="PR01433">
    <property type="entry name" value="POLYCYSTIN2"/>
</dbReference>
<proteinExistence type="inferred from homology"/>
<keyword evidence="5 8" id="KW-0472">Membrane</keyword>